<comment type="caution">
    <text evidence="5">The sequence shown here is derived from an EMBL/GenBank/DDBJ whole genome shotgun (WGS) entry which is preliminary data.</text>
</comment>
<evidence type="ECO:0000256" key="2">
    <source>
        <dbReference type="ARBA" id="ARBA00022614"/>
    </source>
</evidence>
<reference evidence="5" key="1">
    <citation type="submission" date="2020-10" db="EMBL/GenBank/DDBJ databases">
        <title>Unveiling of a novel bifunctional photoreceptor, Dualchrome1, isolated from a cosmopolitan green alga.</title>
        <authorList>
            <person name="Suzuki S."/>
            <person name="Kawachi M."/>
        </authorList>
    </citation>
    <scope>NUCLEOTIDE SEQUENCE</scope>
    <source>
        <strain evidence="5">NIES 2893</strain>
    </source>
</reference>
<dbReference type="InterPro" id="IPR003591">
    <property type="entry name" value="Leu-rich_rpt_typical-subtyp"/>
</dbReference>
<evidence type="ECO:0000313" key="6">
    <source>
        <dbReference type="Proteomes" id="UP000660262"/>
    </source>
</evidence>
<gene>
    <name evidence="5" type="ORF">PPROV_000735000</name>
</gene>
<proteinExistence type="predicted"/>
<dbReference type="Gene3D" id="3.80.10.10">
    <property type="entry name" value="Ribonuclease Inhibitor"/>
    <property type="match status" value="2"/>
</dbReference>
<evidence type="ECO:0000256" key="4">
    <source>
        <dbReference type="SAM" id="MobiDB-lite"/>
    </source>
</evidence>
<dbReference type="PROSITE" id="PS51450">
    <property type="entry name" value="LRR"/>
    <property type="match status" value="1"/>
</dbReference>
<dbReference type="OrthoDB" id="676979at2759"/>
<keyword evidence="3" id="KW-0677">Repeat</keyword>
<dbReference type="InterPro" id="IPR032675">
    <property type="entry name" value="LRR_dom_sf"/>
</dbReference>
<dbReference type="SUPFAM" id="SSF52058">
    <property type="entry name" value="L domain-like"/>
    <property type="match status" value="1"/>
</dbReference>
<feature type="region of interest" description="Disordered" evidence="4">
    <location>
        <begin position="1"/>
        <end position="21"/>
    </location>
</feature>
<comment type="subcellular location">
    <subcellularLocation>
        <location evidence="1">Cytoplasm</location>
        <location evidence="1">Cytoskeleton</location>
        <location evidence="1">Cilium axoneme</location>
    </subcellularLocation>
</comment>
<dbReference type="SMART" id="SM00369">
    <property type="entry name" value="LRR_TYP"/>
    <property type="match status" value="7"/>
</dbReference>
<keyword evidence="6" id="KW-1185">Reference proteome</keyword>
<dbReference type="AlphaFoldDB" id="A0A830HPF5"/>
<name>A0A830HPF5_9CHLO</name>
<evidence type="ECO:0000256" key="1">
    <source>
        <dbReference type="ARBA" id="ARBA00004430"/>
    </source>
</evidence>
<feature type="compositionally biased region" description="Basic residues" evidence="4">
    <location>
        <begin position="1"/>
        <end position="12"/>
    </location>
</feature>
<sequence length="625" mass="67129">MRRRGASLRRRATGAAGRIHDGSPEPVDVVIFKGAQTGRIDLSGRQIVQLPKELIDVLPDIDELSLAGNALRELPVEFVRRASRMRKLNLAGNELETLPDDEEAWKHGLGARLDGLWLHGNRLKELPDALFTSCPSLENLSVAGNALATFGISSEREGVSCLPNLRQLNISGNRIERIPDGLFEACNRLVELSVHGNRLTSLPRSLATGSGVSLRELFAQGNRLTGALFGDCHTLPSHGWFPLLEELSVADNQLTSLVPDCARQFEGAMPNIAILHAYGNQLEEIPDYLLDSARTIDGRRKRRQLYIEDNALLDGAAIVAKARERCMSLGSGLVSLTLGLDNHQAGGVTQLDDAGVSVVAGACRPLPGIGGYVKVVPIVRLQPDVSPSSDTCDVLSQDNCLEPPAQDATSGRVMVVSFASAPGLPNWGGVLGRVAGRMQVQDTSRVDVCFVCDARRTWYADPSWQDAMSALARDGNYAGALLLGDSMGATGAVLCAGAAASVIGTNVECVAFCPQVDLTRSSIRPFEDEREGVNYADACRRVVDSARVLVAAGGRLGVHCGTWEHDAEQAYKLAVDVDPNQQGVQVTVHGEVHDHRVAYAMEADGGRLSQLVERAIEERLALAVR</sequence>
<evidence type="ECO:0000313" key="5">
    <source>
        <dbReference type="EMBL" id="GHP08613.1"/>
    </source>
</evidence>
<dbReference type="EMBL" id="BNJQ01000021">
    <property type="protein sequence ID" value="GHP08613.1"/>
    <property type="molecule type" value="Genomic_DNA"/>
</dbReference>
<dbReference type="InterPro" id="IPR001611">
    <property type="entry name" value="Leu-rich_rpt"/>
</dbReference>
<dbReference type="Pfam" id="PF13855">
    <property type="entry name" value="LRR_8"/>
    <property type="match status" value="1"/>
</dbReference>
<organism evidence="5 6">
    <name type="scientific">Pycnococcus provasolii</name>
    <dbReference type="NCBI Taxonomy" id="41880"/>
    <lineage>
        <taxon>Eukaryota</taxon>
        <taxon>Viridiplantae</taxon>
        <taxon>Chlorophyta</taxon>
        <taxon>Pseudoscourfieldiophyceae</taxon>
        <taxon>Pseudoscourfieldiales</taxon>
        <taxon>Pycnococcaceae</taxon>
        <taxon>Pycnococcus</taxon>
    </lineage>
</organism>
<dbReference type="Proteomes" id="UP000660262">
    <property type="component" value="Unassembled WGS sequence"/>
</dbReference>
<dbReference type="GO" id="GO:0005930">
    <property type="term" value="C:axoneme"/>
    <property type="evidence" value="ECO:0007669"/>
    <property type="project" value="UniProtKB-SubCell"/>
</dbReference>
<dbReference type="SMART" id="SM00364">
    <property type="entry name" value="LRR_BAC"/>
    <property type="match status" value="5"/>
</dbReference>
<keyword evidence="2" id="KW-0433">Leucine-rich repeat</keyword>
<dbReference type="PANTHER" id="PTHR24366">
    <property type="entry name" value="IG(IMMUNOGLOBULIN) AND LRR(LEUCINE RICH REPEAT) DOMAINS"/>
    <property type="match status" value="1"/>
</dbReference>
<dbReference type="PANTHER" id="PTHR24366:SF96">
    <property type="entry name" value="LEUCINE RICH REPEAT CONTAINING 53"/>
    <property type="match status" value="1"/>
</dbReference>
<protein>
    <submittedName>
        <fullName evidence="5">Uncharacterized protein</fullName>
    </submittedName>
</protein>
<evidence type="ECO:0000256" key="3">
    <source>
        <dbReference type="ARBA" id="ARBA00022737"/>
    </source>
</evidence>
<accession>A0A830HPF5</accession>